<organism evidence="2 3">
    <name type="scientific">Myotis myotis</name>
    <name type="common">Greater mouse-eared bat</name>
    <name type="synonym">Vespertilio myotis</name>
    <dbReference type="NCBI Taxonomy" id="51298"/>
    <lineage>
        <taxon>Eukaryota</taxon>
        <taxon>Metazoa</taxon>
        <taxon>Chordata</taxon>
        <taxon>Craniata</taxon>
        <taxon>Vertebrata</taxon>
        <taxon>Euteleostomi</taxon>
        <taxon>Mammalia</taxon>
        <taxon>Eutheria</taxon>
        <taxon>Laurasiatheria</taxon>
        <taxon>Chiroptera</taxon>
        <taxon>Yangochiroptera</taxon>
        <taxon>Vespertilionidae</taxon>
        <taxon>Myotis</taxon>
    </lineage>
</organism>
<name>A0A7J7Z542_MYOMY</name>
<protein>
    <submittedName>
        <fullName evidence="2">Uncharacterized protein</fullName>
    </submittedName>
</protein>
<evidence type="ECO:0000256" key="1">
    <source>
        <dbReference type="SAM" id="MobiDB-lite"/>
    </source>
</evidence>
<proteinExistence type="predicted"/>
<sequence>MEKHCIQGAKSRKELKRDLVARLRAERERREIQGAWDTCEHETLAQRRRQMCEAETGESEGQPPWAAPGLHLNQPWKREALMWTGERRGRGRSGKLTKRNMYALVRQLLYNTKNPSINLIEQDFLPDLMIRLKDGAGRGGVSQSDPGSSPFHYQAISNKATR</sequence>
<dbReference type="AlphaFoldDB" id="A0A7J7Z542"/>
<accession>A0A7J7Z542</accession>
<dbReference type="Proteomes" id="UP000527355">
    <property type="component" value="Unassembled WGS sequence"/>
</dbReference>
<evidence type="ECO:0000313" key="3">
    <source>
        <dbReference type="Proteomes" id="UP000527355"/>
    </source>
</evidence>
<feature type="region of interest" description="Disordered" evidence="1">
    <location>
        <begin position="136"/>
        <end position="162"/>
    </location>
</feature>
<feature type="region of interest" description="Disordered" evidence="1">
    <location>
        <begin position="52"/>
        <end position="71"/>
    </location>
</feature>
<dbReference type="EMBL" id="JABWUV010000003">
    <property type="protein sequence ID" value="KAF6369342.1"/>
    <property type="molecule type" value="Genomic_DNA"/>
</dbReference>
<evidence type="ECO:0000313" key="2">
    <source>
        <dbReference type="EMBL" id="KAF6369342.1"/>
    </source>
</evidence>
<comment type="caution">
    <text evidence="2">The sequence shown here is derived from an EMBL/GenBank/DDBJ whole genome shotgun (WGS) entry which is preliminary data.</text>
</comment>
<gene>
    <name evidence="2" type="ORF">mMyoMyo1_010689</name>
</gene>
<keyword evidence="3" id="KW-1185">Reference proteome</keyword>
<reference evidence="2 3" key="1">
    <citation type="journal article" date="2020" name="Nature">
        <title>Six reference-quality genomes reveal evolution of bat adaptations.</title>
        <authorList>
            <person name="Jebb D."/>
            <person name="Huang Z."/>
            <person name="Pippel M."/>
            <person name="Hughes G.M."/>
            <person name="Lavrichenko K."/>
            <person name="Devanna P."/>
            <person name="Winkler S."/>
            <person name="Jermiin L.S."/>
            <person name="Skirmuntt E.C."/>
            <person name="Katzourakis A."/>
            <person name="Burkitt-Gray L."/>
            <person name="Ray D.A."/>
            <person name="Sullivan K.A.M."/>
            <person name="Roscito J.G."/>
            <person name="Kirilenko B.M."/>
            <person name="Davalos L.M."/>
            <person name="Corthals A.P."/>
            <person name="Power M.L."/>
            <person name="Jones G."/>
            <person name="Ransome R.D."/>
            <person name="Dechmann D.K.N."/>
            <person name="Locatelli A.G."/>
            <person name="Puechmaille S.J."/>
            <person name="Fedrigo O."/>
            <person name="Jarvis E.D."/>
            <person name="Hiller M."/>
            <person name="Vernes S.C."/>
            <person name="Myers E.W."/>
            <person name="Teeling E.C."/>
        </authorList>
    </citation>
    <scope>NUCLEOTIDE SEQUENCE [LARGE SCALE GENOMIC DNA]</scope>
    <source>
        <strain evidence="2">MMyoMyo1</strain>
        <tissue evidence="2">Flight muscle</tissue>
    </source>
</reference>